<reference evidence="1 2" key="1">
    <citation type="journal article" date="2013" name="Genome Announc.">
        <title>Complete Genome Sequence of Mycoplasma putrefaciens Strain 9231, One of the Agents of Contagious Agalactia in Goats.</title>
        <authorList>
            <person name="Dupuy V."/>
            <person name="Sirand-Pugnet P."/>
            <person name="Baranowski E."/>
            <person name="Barre A."/>
            <person name="Breton M."/>
            <person name="Couture C."/>
            <person name="Dordet-Frisoni E."/>
            <person name="Gaurivaud P."/>
            <person name="Jacob D."/>
            <person name="Lemaitre C."/>
            <person name="Manso-Silvan L."/>
            <person name="Nikolski M."/>
            <person name="Nouvel L.X."/>
            <person name="Poumarat F."/>
            <person name="Tardy F."/>
            <person name="Thebault P."/>
            <person name="Theil S."/>
            <person name="Citti C."/>
            <person name="Blanchard A."/>
            <person name="Thiaucourt F."/>
        </authorList>
    </citation>
    <scope>NUCLEOTIDE SEQUENCE [LARGE SCALE GENOMIC DNA]</scope>
    <source>
        <strain evidence="1">Mput9231</strain>
    </source>
</reference>
<sequence length="229" mass="26138">MKKKLLVILLSALGGVTVAGVVGGVIIYKTTNRNSFPVPHSQQAYVNQLIKEHNIPASKFNNNKGEEIVLIIKHSEYNKEGTECLEIGYSLTSNKQIQIEEFKPSTKKVPSVLPSHITSLKFAFMKNKSKTIENLEKWNTSGITDMSWMFADAKNFNQKISNWNTSNVRFMRFMFADASKFNQNLSNWNLKNISKDVTKRNGQIFTSWVGFNIRAHSEFKDNKLPKFPK</sequence>
<dbReference type="OrthoDB" id="400880at2"/>
<accession>M9WC32</accession>
<dbReference type="KEGG" id="mput:MPUT9231_2930"/>
<evidence type="ECO:0008006" key="3">
    <source>
        <dbReference type="Google" id="ProtNLM"/>
    </source>
</evidence>
<dbReference type="InterPro" id="IPR005046">
    <property type="entry name" value="DUF285"/>
</dbReference>
<dbReference type="eggNOG" id="COG3291">
    <property type="taxonomic scope" value="Bacteria"/>
</dbReference>
<dbReference type="RefSeq" id="WP_015587335.1">
    <property type="nucleotide sequence ID" value="NC_021083.1"/>
</dbReference>
<evidence type="ECO:0000313" key="2">
    <source>
        <dbReference type="Proteomes" id="UP000012984"/>
    </source>
</evidence>
<dbReference type="InterPro" id="IPR011889">
    <property type="entry name" value="Liste_lipo_26"/>
</dbReference>
<protein>
    <recommendedName>
        <fullName evidence="3">PARCEL domain-containing protein</fullName>
    </recommendedName>
</protein>
<keyword evidence="2" id="KW-1185">Reference proteome</keyword>
<gene>
    <name evidence="1" type="ORF">MPUT9231_2930</name>
</gene>
<evidence type="ECO:0000313" key="1">
    <source>
        <dbReference type="EMBL" id="AGJ90717.1"/>
    </source>
</evidence>
<dbReference type="Pfam" id="PF03382">
    <property type="entry name" value="DUF285"/>
    <property type="match status" value="1"/>
</dbReference>
<proteinExistence type="predicted"/>
<dbReference type="AlphaFoldDB" id="M9WC32"/>
<dbReference type="NCBIfam" id="TIGR02167">
    <property type="entry name" value="Liste_lipo_26"/>
    <property type="match status" value="1"/>
</dbReference>
<dbReference type="Proteomes" id="UP000012984">
    <property type="component" value="Chromosome"/>
</dbReference>
<dbReference type="EMBL" id="CP004357">
    <property type="protein sequence ID" value="AGJ90717.1"/>
    <property type="molecule type" value="Genomic_DNA"/>
</dbReference>
<dbReference type="HOGENOM" id="CLU_975998_0_0_14"/>
<name>M9WC32_9MOLU</name>
<dbReference type="PATRIC" id="fig|1292033.3.peg.285"/>
<organism evidence="1 2">
    <name type="scientific">Mycoplasma putrefaciens Mput9231</name>
    <dbReference type="NCBI Taxonomy" id="1292033"/>
    <lineage>
        <taxon>Bacteria</taxon>
        <taxon>Bacillati</taxon>
        <taxon>Mycoplasmatota</taxon>
        <taxon>Mollicutes</taxon>
        <taxon>Mycoplasmataceae</taxon>
        <taxon>Mycoplasma</taxon>
    </lineage>
</organism>